<organism evidence="6 7">
    <name type="scientific">Sordaria macrospora</name>
    <dbReference type="NCBI Taxonomy" id="5147"/>
    <lineage>
        <taxon>Eukaryota</taxon>
        <taxon>Fungi</taxon>
        <taxon>Dikarya</taxon>
        <taxon>Ascomycota</taxon>
        <taxon>Pezizomycotina</taxon>
        <taxon>Sordariomycetes</taxon>
        <taxon>Sordariomycetidae</taxon>
        <taxon>Sordariales</taxon>
        <taxon>Sordariaceae</taxon>
        <taxon>Sordaria</taxon>
    </lineage>
</organism>
<dbReference type="PROSITE" id="PS51792">
    <property type="entry name" value="YIPPEE"/>
    <property type="match status" value="1"/>
</dbReference>
<evidence type="ECO:0000256" key="3">
    <source>
        <dbReference type="ARBA" id="ARBA00022833"/>
    </source>
</evidence>
<protein>
    <recommendedName>
        <fullName evidence="5">Yippee domain-containing protein</fullName>
    </recommendedName>
</protein>
<feature type="domain" description="Yippee" evidence="5">
    <location>
        <begin position="98"/>
        <end position="225"/>
    </location>
</feature>
<name>A0A8S8ZZ53_SORMA</name>
<dbReference type="PANTHER" id="PTHR13848">
    <property type="entry name" value="PROTEIN YIPPEE-LIKE CG15309-RELATED"/>
    <property type="match status" value="1"/>
</dbReference>
<accession>A0A8S8ZZ53</accession>
<comment type="caution">
    <text evidence="6">The sequence shown here is derived from an EMBL/GenBank/DDBJ whole genome shotgun (WGS) entry which is preliminary data.</text>
</comment>
<feature type="compositionally biased region" description="Acidic residues" evidence="4">
    <location>
        <begin position="262"/>
        <end position="281"/>
    </location>
</feature>
<gene>
    <name evidence="6" type="ORF">SMACR_06936</name>
</gene>
<feature type="region of interest" description="Disordered" evidence="4">
    <location>
        <begin position="140"/>
        <end position="161"/>
    </location>
</feature>
<evidence type="ECO:0000313" key="6">
    <source>
        <dbReference type="EMBL" id="KAA8633595.1"/>
    </source>
</evidence>
<sequence>MVFNLYTTSSSPASAESGPTKPIYLLPSFTFPFRRRRAPSTTLSLTYDHHLDDTESDTSVPSLSSSPDSFATAFSSSDYTPTVQSNSNPTRLSPIQPDILRCAHCASDIALTSQIISKGFTGRHGRAYLVSPTTPCRSSPGSGFFHHQGQSPSANKSKKTTDLPNILTEAPESRRLVTGQHTVADITCAVCGTKLGWKYVDAKESSQKYKVGKFILECARVVTFRSWEDCDNREGASGGMGMDGKRGTVKRVSGKRKQKEAVDDDDYDDDGAEVDNQEQEQEPVSSPTAAVVFDSDDDSECDDIFAGVWDAETVAKRRKGKVTNMKPHRGGLSWS</sequence>
<feature type="compositionally biased region" description="Basic residues" evidence="4">
    <location>
        <begin position="247"/>
        <end position="258"/>
    </location>
</feature>
<evidence type="ECO:0000256" key="2">
    <source>
        <dbReference type="ARBA" id="ARBA00022723"/>
    </source>
</evidence>
<dbReference type="InterPro" id="IPR034751">
    <property type="entry name" value="Yippee"/>
</dbReference>
<dbReference type="VEuPathDB" id="FungiDB:SMAC_06936"/>
<evidence type="ECO:0000313" key="7">
    <source>
        <dbReference type="Proteomes" id="UP000433876"/>
    </source>
</evidence>
<dbReference type="Pfam" id="PF03226">
    <property type="entry name" value="Yippee-Mis18"/>
    <property type="match status" value="1"/>
</dbReference>
<dbReference type="InterPro" id="IPR039058">
    <property type="entry name" value="Yippee_fam"/>
</dbReference>
<dbReference type="Proteomes" id="UP000433876">
    <property type="component" value="Unassembled WGS sequence"/>
</dbReference>
<comment type="similarity">
    <text evidence="1">Belongs to the yippee family.</text>
</comment>
<dbReference type="OMA" id="IGKCENR"/>
<evidence type="ECO:0000256" key="1">
    <source>
        <dbReference type="ARBA" id="ARBA00005613"/>
    </source>
</evidence>
<keyword evidence="3" id="KW-0862">Zinc</keyword>
<evidence type="ECO:0000256" key="4">
    <source>
        <dbReference type="SAM" id="MobiDB-lite"/>
    </source>
</evidence>
<dbReference type="EMBL" id="NMPR01000034">
    <property type="protein sequence ID" value="KAA8633595.1"/>
    <property type="molecule type" value="Genomic_DNA"/>
</dbReference>
<dbReference type="AlphaFoldDB" id="A0A8S8ZZ53"/>
<feature type="region of interest" description="Disordered" evidence="4">
    <location>
        <begin position="232"/>
        <end position="295"/>
    </location>
</feature>
<dbReference type="GO" id="GO:0046872">
    <property type="term" value="F:metal ion binding"/>
    <property type="evidence" value="ECO:0007669"/>
    <property type="project" value="UniProtKB-KW"/>
</dbReference>
<evidence type="ECO:0000259" key="5">
    <source>
        <dbReference type="PROSITE" id="PS51792"/>
    </source>
</evidence>
<proteinExistence type="inferred from homology"/>
<reference evidence="6 7" key="1">
    <citation type="submission" date="2017-07" db="EMBL/GenBank/DDBJ databases">
        <title>Genome sequence of the Sordaria macrospora wild type strain R19027.</title>
        <authorList>
            <person name="Nowrousian M."/>
            <person name="Teichert I."/>
            <person name="Kueck U."/>
        </authorList>
    </citation>
    <scope>NUCLEOTIDE SEQUENCE [LARGE SCALE GENOMIC DNA]</scope>
    <source>
        <strain evidence="6 7">R19027</strain>
        <tissue evidence="6">Mycelium</tissue>
    </source>
</reference>
<keyword evidence="2" id="KW-0479">Metal-binding</keyword>
<dbReference type="InterPro" id="IPR004910">
    <property type="entry name" value="Yippee/Mis18/Cereblon"/>
</dbReference>